<keyword evidence="14" id="KW-1185">Reference proteome</keyword>
<dbReference type="InterPro" id="IPR013825">
    <property type="entry name" value="Topo_IA_cen_sub2"/>
</dbReference>
<feature type="region of interest" description="Interaction with DNA" evidence="10">
    <location>
        <begin position="163"/>
        <end position="168"/>
    </location>
</feature>
<feature type="site" description="Interaction with DNA" evidence="10">
    <location>
        <position position="487"/>
    </location>
</feature>
<dbReference type="CDD" id="cd03363">
    <property type="entry name" value="TOPRIM_TopoIA_TopoI"/>
    <property type="match status" value="1"/>
</dbReference>
<dbReference type="RefSeq" id="WP_079495740.1">
    <property type="nucleotide sequence ID" value="NZ_FUZT01000022.1"/>
</dbReference>
<dbReference type="EMBL" id="FUZT01000022">
    <property type="protein sequence ID" value="SKC90380.1"/>
    <property type="molecule type" value="Genomic_DNA"/>
</dbReference>
<evidence type="ECO:0000256" key="1">
    <source>
        <dbReference type="ARBA" id="ARBA00000213"/>
    </source>
</evidence>
<evidence type="ECO:0000313" key="14">
    <source>
        <dbReference type="Proteomes" id="UP000190285"/>
    </source>
</evidence>
<evidence type="ECO:0000313" key="13">
    <source>
        <dbReference type="EMBL" id="SKC90380.1"/>
    </source>
</evidence>
<evidence type="ECO:0000256" key="9">
    <source>
        <dbReference type="ARBA" id="ARBA00023235"/>
    </source>
</evidence>
<dbReference type="STRING" id="36842.SAMN02194393_05149"/>
<accession>A0A1T5MQ67</accession>
<dbReference type="GO" id="GO:0005694">
    <property type="term" value="C:chromosome"/>
    <property type="evidence" value="ECO:0007669"/>
    <property type="project" value="InterPro"/>
</dbReference>
<dbReference type="InterPro" id="IPR034149">
    <property type="entry name" value="TOPRIM_TopoI"/>
</dbReference>
<feature type="site" description="Interaction with DNA" evidence="10">
    <location>
        <position position="148"/>
    </location>
</feature>
<keyword evidence="3" id="KW-0479">Metal-binding</keyword>
<evidence type="ECO:0000256" key="7">
    <source>
        <dbReference type="ARBA" id="ARBA00023029"/>
    </source>
</evidence>
<dbReference type="InterPro" id="IPR003601">
    <property type="entry name" value="Topo_IA_2"/>
</dbReference>
<dbReference type="Gene3D" id="1.10.460.10">
    <property type="entry name" value="Topoisomerase I, domain 2"/>
    <property type="match status" value="1"/>
</dbReference>
<reference evidence="13 14" key="1">
    <citation type="submission" date="2017-02" db="EMBL/GenBank/DDBJ databases">
        <authorList>
            <person name="Peterson S.W."/>
        </authorList>
    </citation>
    <scope>NUCLEOTIDE SEQUENCE [LARGE SCALE GENOMIC DNA]</scope>
    <source>
        <strain evidence="13 14">M1</strain>
    </source>
</reference>
<keyword evidence="9 10" id="KW-0413">Isomerase</keyword>
<feature type="site" description="Interaction with DNA" evidence="10">
    <location>
        <position position="33"/>
    </location>
</feature>
<dbReference type="GO" id="GO:0003917">
    <property type="term" value="F:DNA topoisomerase type I (single strand cut, ATP-independent) activity"/>
    <property type="evidence" value="ECO:0007669"/>
    <property type="project" value="UniProtKB-UniRule"/>
</dbReference>
<keyword evidence="5" id="KW-0862">Zinc</keyword>
<comment type="subunit">
    <text evidence="10">Monomer.</text>
</comment>
<dbReference type="PROSITE" id="PS50880">
    <property type="entry name" value="TOPRIM"/>
    <property type="match status" value="1"/>
</dbReference>
<evidence type="ECO:0000256" key="4">
    <source>
        <dbReference type="ARBA" id="ARBA00022771"/>
    </source>
</evidence>
<dbReference type="Pfam" id="PF01751">
    <property type="entry name" value="Toprim"/>
    <property type="match status" value="1"/>
</dbReference>
<dbReference type="InterPro" id="IPR000380">
    <property type="entry name" value="Topo_IA"/>
</dbReference>
<feature type="domain" description="Topo IA-type catalytic" evidence="12">
    <location>
        <begin position="129"/>
        <end position="555"/>
    </location>
</feature>
<dbReference type="GO" id="GO:0006265">
    <property type="term" value="P:DNA topological change"/>
    <property type="evidence" value="ECO:0007669"/>
    <property type="project" value="UniProtKB-UniRule"/>
</dbReference>
<evidence type="ECO:0000256" key="10">
    <source>
        <dbReference type="HAMAP-Rule" id="MF_00952"/>
    </source>
</evidence>
<feature type="site" description="Interaction with DNA" evidence="10">
    <location>
        <position position="302"/>
    </location>
</feature>
<evidence type="ECO:0000256" key="5">
    <source>
        <dbReference type="ARBA" id="ARBA00022833"/>
    </source>
</evidence>
<dbReference type="EC" id="5.6.2.1" evidence="10"/>
<dbReference type="GO" id="GO:0003677">
    <property type="term" value="F:DNA binding"/>
    <property type="evidence" value="ECO:0007669"/>
    <property type="project" value="UniProtKB-KW"/>
</dbReference>
<dbReference type="InterPro" id="IPR003602">
    <property type="entry name" value="Topo_IA_DNA-bd_dom"/>
</dbReference>
<dbReference type="Proteomes" id="UP000190285">
    <property type="component" value="Unassembled WGS sequence"/>
</dbReference>
<dbReference type="HAMAP" id="MF_00952">
    <property type="entry name" value="Topoisom_1_prok"/>
    <property type="match status" value="1"/>
</dbReference>
<evidence type="ECO:0000256" key="8">
    <source>
        <dbReference type="ARBA" id="ARBA00023125"/>
    </source>
</evidence>
<sequence length="688" mass="78920">MAKTLVIVESPAKAKTIGKFLGRNYKVKASVGHVRDLPKSKLGIDVENNYIPRYITIRGKGKVIKELKSEAKKVDNILLATDPDREGEAISWHLANILSLKENQNCRIEFNEITSKAIKNAVKKPRPIKKKLVDAQQARRILDRLVGYSISPLLWKKIRRGLSAGRVQSVATKIICDREKEILDFEPKEYWTIDLLLKTLNNSQNLEASFYGIDGKKVDLENSEQVNNIVNDIKDNTFKVVNVEKKLKRRKPYLPFTTSSLQQEASNKFGYSTKKTMLLAQQLYEGIDIEGEGTVGLITYIRTDSIRISDEAKVEAEKYIVDEFTKKYLAKQKRKAKNKKEAQDAHEAIRPTSVLRTPLAIKDSLSNDQYNLYRLIWQRLVSSQMADATFNSYNVDIVNGKYYFKAKGIKQEFDGFLKVYSFAKITEKELPEVKIDEKLNTEEIIPKQHFTKPPARYTEAALVKEMEDKGIGRPSTYSPTISTILSRGYIERENKALKPTELGILINGIMEEHFTNIVDVDFTANMESDLDKIEEGKMSWVKVIDDFYKPFEKTLEKAEKSIEKIDLTEKTDEKCEKCGNYMVIKHGRFGKFMACSNYPECSFTKSIINKTGLKCPICNGDIVIRKTKKGRFFYGCGNYPKCNFMTWNKPINRKCPQCDSILVVQNKKNKNIIKCSNKECKYKEEEEN</sequence>
<dbReference type="SUPFAM" id="SSF57783">
    <property type="entry name" value="Zinc beta-ribbon"/>
    <property type="match status" value="2"/>
</dbReference>
<dbReference type="Gene3D" id="2.70.20.10">
    <property type="entry name" value="Topoisomerase I, domain 3"/>
    <property type="match status" value="1"/>
</dbReference>
<dbReference type="OrthoDB" id="9804262at2"/>
<keyword evidence="7 10" id="KW-0799">Topoisomerase</keyword>
<gene>
    <name evidence="10" type="primary">topA</name>
    <name evidence="13" type="ORF">SAMN02194393_05149</name>
</gene>
<comment type="catalytic activity">
    <reaction evidence="1 10">
        <text>ATP-independent breakage of single-stranded DNA, followed by passage and rejoining.</text>
        <dbReference type="EC" id="5.6.2.1"/>
    </reaction>
</comment>
<feature type="domain" description="Toprim" evidence="11">
    <location>
        <begin position="3"/>
        <end position="114"/>
    </location>
</feature>
<dbReference type="InterPro" id="IPR006171">
    <property type="entry name" value="TOPRIM_dom"/>
</dbReference>
<evidence type="ECO:0000256" key="3">
    <source>
        <dbReference type="ARBA" id="ARBA00022723"/>
    </source>
</evidence>
<dbReference type="InterPro" id="IPR013497">
    <property type="entry name" value="Topo_IA_cen"/>
</dbReference>
<dbReference type="InterPro" id="IPR005733">
    <property type="entry name" value="TopoI_bac-type"/>
</dbReference>
<dbReference type="PROSITE" id="PS00396">
    <property type="entry name" value="TOPO_IA_1"/>
    <property type="match status" value="1"/>
</dbReference>
<comment type="function">
    <text evidence="10">Releases the supercoiling and torsional tension of DNA, which is introduced during the DNA replication and transcription, by transiently cleaving and rejoining one strand of the DNA duplex. Introduces a single-strand break via transesterification at a target site in duplex DNA. The scissile phosphodiester is attacked by the catalytic tyrosine of the enzyme, resulting in the formation of a DNA-(5'-phosphotyrosyl)-enzyme intermediate and the expulsion of a 3'-OH DNA strand. The free DNA strand then undergoes passage around the unbroken strand, thus removing DNA supercoils. Finally, in the religation step, the DNA 3'-OH attacks the covalent intermediate to expel the active-site tyrosine and restore the DNA phosphodiester backbone.</text>
</comment>
<keyword evidence="6" id="KW-0460">Magnesium</keyword>
<dbReference type="InterPro" id="IPR013498">
    <property type="entry name" value="Topo_IA_Znf"/>
</dbReference>
<dbReference type="Gene3D" id="3.30.65.10">
    <property type="entry name" value="Bacterial Topoisomerase I, domain 1"/>
    <property type="match status" value="2"/>
</dbReference>
<dbReference type="SMART" id="SM00493">
    <property type="entry name" value="TOPRIM"/>
    <property type="match status" value="1"/>
</dbReference>
<dbReference type="InterPro" id="IPR013826">
    <property type="entry name" value="Topo_IA_cen_sub3"/>
</dbReference>
<proteinExistence type="inferred from homology"/>
<evidence type="ECO:0000259" key="12">
    <source>
        <dbReference type="PROSITE" id="PS52039"/>
    </source>
</evidence>
<dbReference type="CDD" id="cd00186">
    <property type="entry name" value="TOP1Ac"/>
    <property type="match status" value="1"/>
</dbReference>
<dbReference type="AlphaFoldDB" id="A0A1T5MQ67"/>
<name>A0A1T5MQ67_9FIRM</name>
<feature type="active site" description="O-(5'-phospho-DNA)-tyrosine intermediate" evidence="10">
    <location>
        <position position="300"/>
    </location>
</feature>
<keyword evidence="8 10" id="KW-0238">DNA-binding</keyword>
<dbReference type="PROSITE" id="PS52039">
    <property type="entry name" value="TOPO_IA_2"/>
    <property type="match status" value="1"/>
</dbReference>
<organism evidence="13 14">
    <name type="scientific">Maledivibacter halophilus</name>
    <dbReference type="NCBI Taxonomy" id="36842"/>
    <lineage>
        <taxon>Bacteria</taxon>
        <taxon>Bacillati</taxon>
        <taxon>Bacillota</taxon>
        <taxon>Clostridia</taxon>
        <taxon>Peptostreptococcales</taxon>
        <taxon>Caminicellaceae</taxon>
        <taxon>Maledivibacter</taxon>
    </lineage>
</organism>
<evidence type="ECO:0000259" key="11">
    <source>
        <dbReference type="PROSITE" id="PS50880"/>
    </source>
</evidence>
<dbReference type="SMART" id="SM00437">
    <property type="entry name" value="TOP1Ac"/>
    <property type="match status" value="1"/>
</dbReference>
<dbReference type="Pfam" id="PF01396">
    <property type="entry name" value="Zn_ribbon_Top1"/>
    <property type="match status" value="3"/>
</dbReference>
<feature type="site" description="Interaction with DNA" evidence="10">
    <location>
        <position position="155"/>
    </location>
</feature>
<dbReference type="PANTHER" id="PTHR42785">
    <property type="entry name" value="DNA TOPOISOMERASE, TYPE IA, CORE"/>
    <property type="match status" value="1"/>
</dbReference>
<dbReference type="SUPFAM" id="SSF56712">
    <property type="entry name" value="Prokaryotic type I DNA topoisomerase"/>
    <property type="match status" value="1"/>
</dbReference>
<dbReference type="InterPro" id="IPR013824">
    <property type="entry name" value="Topo_IA_cen_sub1"/>
</dbReference>
<dbReference type="InterPro" id="IPR023406">
    <property type="entry name" value="Topo_IA_AS"/>
</dbReference>
<dbReference type="GO" id="GO:0008270">
    <property type="term" value="F:zinc ion binding"/>
    <property type="evidence" value="ECO:0007669"/>
    <property type="project" value="UniProtKB-KW"/>
</dbReference>
<comment type="similarity">
    <text evidence="2 10">Belongs to the type IA topoisomerase family.</text>
</comment>
<dbReference type="NCBIfam" id="TIGR01051">
    <property type="entry name" value="topA_bact"/>
    <property type="match status" value="1"/>
</dbReference>
<protein>
    <recommendedName>
        <fullName evidence="10">DNA topoisomerase 1</fullName>
        <ecNumber evidence="10">5.6.2.1</ecNumber>
    </recommendedName>
    <alternativeName>
        <fullName evidence="10">DNA topoisomerase I</fullName>
    </alternativeName>
</protein>
<evidence type="ECO:0000256" key="2">
    <source>
        <dbReference type="ARBA" id="ARBA00009446"/>
    </source>
</evidence>
<dbReference type="PRINTS" id="PR00417">
    <property type="entry name" value="PRTPISMRASEI"/>
</dbReference>
<dbReference type="InterPro" id="IPR023405">
    <property type="entry name" value="Topo_IA_core_domain"/>
</dbReference>
<dbReference type="Pfam" id="PF01131">
    <property type="entry name" value="Topoisom_bac"/>
    <property type="match status" value="1"/>
</dbReference>
<evidence type="ECO:0000256" key="6">
    <source>
        <dbReference type="ARBA" id="ARBA00022842"/>
    </source>
</evidence>
<keyword evidence="4" id="KW-0863">Zinc-finger</keyword>
<feature type="site" description="Interaction with DNA" evidence="10">
    <location>
        <position position="140"/>
    </location>
</feature>
<dbReference type="InterPro" id="IPR028612">
    <property type="entry name" value="Topoisom_1_IA"/>
</dbReference>
<dbReference type="SMART" id="SM00436">
    <property type="entry name" value="TOP1Bc"/>
    <property type="match status" value="1"/>
</dbReference>
<dbReference type="PANTHER" id="PTHR42785:SF1">
    <property type="entry name" value="DNA TOPOISOMERASE"/>
    <property type="match status" value="1"/>
</dbReference>
<dbReference type="Gene3D" id="3.40.50.140">
    <property type="match status" value="1"/>
</dbReference>
<dbReference type="Gene3D" id="1.10.290.10">
    <property type="entry name" value="Topoisomerase I, domain 4"/>
    <property type="match status" value="1"/>
</dbReference>
<feature type="site" description="Interaction with DNA" evidence="10">
    <location>
        <position position="143"/>
    </location>
</feature>
<feature type="site" description="Interaction with DNA" evidence="10">
    <location>
        <position position="139"/>
    </location>
</feature>